<dbReference type="Pfam" id="PF01935">
    <property type="entry name" value="DUF87"/>
    <property type="match status" value="1"/>
</dbReference>
<proteinExistence type="predicted"/>
<dbReference type="InterPro" id="IPR027417">
    <property type="entry name" value="P-loop_NTPase"/>
</dbReference>
<evidence type="ECO:0000313" key="2">
    <source>
        <dbReference type="EMBL" id="POZ93216.1"/>
    </source>
</evidence>
<dbReference type="AlphaFoldDB" id="A0A2S5EJA1"/>
<dbReference type="InterPro" id="IPR008571">
    <property type="entry name" value="HerA-like"/>
</dbReference>
<keyword evidence="3" id="KW-1185">Reference proteome</keyword>
<protein>
    <submittedName>
        <fullName evidence="2">ATPase</fullName>
    </submittedName>
</protein>
<organism evidence="2 3">
    <name type="scientific">Petrotoga halophila DSM 16923</name>
    <dbReference type="NCBI Taxonomy" id="1122953"/>
    <lineage>
        <taxon>Bacteria</taxon>
        <taxon>Thermotogati</taxon>
        <taxon>Thermotogota</taxon>
        <taxon>Thermotogae</taxon>
        <taxon>Petrotogales</taxon>
        <taxon>Petrotogaceae</taxon>
        <taxon>Petrotoga</taxon>
    </lineage>
</organism>
<dbReference type="Proteomes" id="UP000236950">
    <property type="component" value="Unassembled WGS sequence"/>
</dbReference>
<name>A0A2S5EJA1_9BACT</name>
<dbReference type="Gene3D" id="3.40.50.300">
    <property type="entry name" value="P-loop containing nucleotide triphosphate hydrolases"/>
    <property type="match status" value="2"/>
</dbReference>
<dbReference type="PANTHER" id="PTHR42957">
    <property type="entry name" value="HELICASE MJ1565-RELATED"/>
    <property type="match status" value="1"/>
</dbReference>
<comment type="caution">
    <text evidence="2">The sequence shown here is derived from an EMBL/GenBank/DDBJ whole genome shotgun (WGS) entry which is preliminary data.</text>
</comment>
<dbReference type="EMBL" id="JALY01000060">
    <property type="protein sequence ID" value="POZ93216.1"/>
    <property type="molecule type" value="Genomic_DNA"/>
</dbReference>
<gene>
    <name evidence="2" type="ORF">AA81_02970</name>
</gene>
<evidence type="ECO:0000259" key="1">
    <source>
        <dbReference type="Pfam" id="PF01935"/>
    </source>
</evidence>
<feature type="domain" description="Helicase HerA central" evidence="1">
    <location>
        <begin position="200"/>
        <end position="242"/>
    </location>
</feature>
<dbReference type="InterPro" id="IPR002789">
    <property type="entry name" value="HerA_central"/>
</dbReference>
<evidence type="ECO:0000313" key="3">
    <source>
        <dbReference type="Proteomes" id="UP000236950"/>
    </source>
</evidence>
<sequence>MGFNQEILKMAVVDIFAEAKKPDLFIGRPYYLDYDKAYLLIADAWKQKAGGIPQGTFILAFYENENDSIDECLLLRAIRPSKLPTDNDVIASMVEYYKDNLKTSGKNSQLDDFTKYTFSFSGLECRILGTFFKNSHDQILFGADVENFYSAHNYVAYKPLGDVLEQIVNFRDGNSIIGSSTDIRIGKVRYSSSIRFQEEQTEVPVYVNPQDFLGKRTALFGMTRTGKSNTVKKIIEATTKISNKAEKVCEGSVDNVEDNLKQFDDSGLPKYKVGQIIFDINGEYANANLQDEGTAIFEKYSNITKRYSVLEKPGFKVLKVNFYDEIETGFELIHNLLAEESGDYIKSFLAVDLSKPELEDTYSSAYIRWQRKIAAYQCCLYAAGFKVPKNFKITFKGNAEINDKIKQGKIIDPSKGITTDDAIAWFTWVAENSNCEFFQNYKQKNGHDWIDEELKALLVFLTKRRNLSGNENITGYRKLVPLKPYHTITIDNSFEQDILSSLRSGGIVIIDLSQGDPVIQRTYSERICKKIFIDAMGHFVNNQPNNFIQFYFEEAHNLFPKKDDKDLSQIYNRIAKEGAKLNIGMLYATQEVSSISSNILKNTQNWFIAHLNNDDELKEIKKFYDFGDFCEGLIRYSAGSDKGFIRMKTYSNAFVVPVQVDRFMAK</sequence>
<dbReference type="SUPFAM" id="SSF52540">
    <property type="entry name" value="P-loop containing nucleoside triphosphate hydrolases"/>
    <property type="match status" value="1"/>
</dbReference>
<reference evidence="2 3" key="1">
    <citation type="submission" date="2014-01" db="EMBL/GenBank/DDBJ databases">
        <title>Comparative genomics of Petrotoga.</title>
        <authorList>
            <person name="Chow K."/>
            <person name="Charchuk R."/>
            <person name="Nesbo C.L."/>
        </authorList>
    </citation>
    <scope>NUCLEOTIDE SEQUENCE [LARGE SCALE GENOMIC DNA]</scope>
    <source>
        <strain evidence="2 3">DSM 16923</strain>
    </source>
</reference>
<accession>A0A2S5EJA1</accession>
<dbReference type="PANTHER" id="PTHR42957:SF1">
    <property type="entry name" value="HELICASE MJ1565-RELATED"/>
    <property type="match status" value="1"/>
</dbReference>